<proteinExistence type="predicted"/>
<dbReference type="InterPro" id="IPR026444">
    <property type="entry name" value="Secre_tail"/>
</dbReference>
<gene>
    <name evidence="3" type="ORF">SAMN05216290_0868</name>
</gene>
<dbReference type="InterPro" id="IPR013320">
    <property type="entry name" value="ConA-like_dom_sf"/>
</dbReference>
<dbReference type="RefSeq" id="WP_090257214.1">
    <property type="nucleotide sequence ID" value="NZ_FOIR01000001.1"/>
</dbReference>
<dbReference type="Pfam" id="PF26628">
    <property type="entry name" value="DUF8202"/>
    <property type="match status" value="3"/>
</dbReference>
<reference evidence="4" key="1">
    <citation type="submission" date="2016-10" db="EMBL/GenBank/DDBJ databases">
        <authorList>
            <person name="Varghese N."/>
            <person name="Submissions S."/>
        </authorList>
    </citation>
    <scope>NUCLEOTIDE SEQUENCE [LARGE SCALE GENOMIC DNA]</scope>
    <source>
        <strain evidence="4">CGMCC 1.12402</strain>
    </source>
</reference>
<evidence type="ECO:0000259" key="2">
    <source>
        <dbReference type="Pfam" id="PF26628"/>
    </source>
</evidence>
<feature type="domain" description="DUF8202" evidence="2">
    <location>
        <begin position="623"/>
        <end position="800"/>
    </location>
</feature>
<dbReference type="EMBL" id="FOIR01000001">
    <property type="protein sequence ID" value="SEV95000.1"/>
    <property type="molecule type" value="Genomic_DNA"/>
</dbReference>
<accession>A0A1I0N1P2</accession>
<dbReference type="GeneID" id="99985607"/>
<dbReference type="SUPFAM" id="SSF49899">
    <property type="entry name" value="Concanavalin A-like lectins/glucanases"/>
    <property type="match status" value="2"/>
</dbReference>
<dbReference type="OrthoDB" id="2582440at2"/>
<evidence type="ECO:0000313" key="3">
    <source>
        <dbReference type="EMBL" id="SEV95000.1"/>
    </source>
</evidence>
<protein>
    <recommendedName>
        <fullName evidence="2">DUF8202 domain-containing protein</fullName>
    </recommendedName>
</protein>
<dbReference type="STRING" id="1267423.SAMN05216290_0868"/>
<sequence length="1901" mass="203945">MPRNYCTRYISSMSYALPRGVFSLMILLCSYNISISQTGINRIDTLRVSPVETTSNQTAPSDASGDIVENTPYTLNFGRGHDVIVESYTIGSTVYNNFLAPDTLIIRRTDGSRFINIWYELLTDPSGQVETLDLAPSESEDADLIYQNRVVNAGYDNILVNEDDELAGAQAETERVDIIWFTGVVTCEPNNAIFPVVERGGNDHIKVAAITSLDANGNPDGFSDLVEITKSDWPYGVGKTLTTDGELTTFDDFLLLRRQTLGQDPLPLINIGTFREEADPPQGEQTVQGVAVSFTELGISASQVVYGYSIFAADVDDSIHDLTDITTFPTDTKASVSGLDLVAGVTAAVSSDQCLTPAKGPGGYKSSLSTWLKANAEDDITASGGELTDWQDHWIGNNDFSTGSTSNPDYYANGDATNINFNATVGFYSSPSDATLTLNSPSNEDGDANSDTDIDFNSAASYTRKGINIAFRTDASDITSRQVLFEQGGVSRGIIIYVEGSDIYASAWNRTADGVGSPWNNGTNISTVSDTINQNREYIITLEQNGNTTPGSGSITIYKNGRSIGTLSGGAGLLYADTNGVELGGSDGNTQYNDGTNSATNAFEGHISEFIYCNEPNNFTVAQRNRTESYLALKYGITLDQSIAYNYVNSKGNVIFNTTTAASAGGYLEYNSDIAGIGRDDASEFEQIKSKSENDYSVVTIERTGSFPKDNTWLIWGNDNESKDDSDSETKPSLISRRIIRTWRVAEEGESGSLTMTFDVSELNPSATVDLNDLTLLVASSDSDGDFSAAEIITPVSYDSGSGILVFEGVDLEGGEYFTLGTGFISCAPGGVSTNLTLWLNAGIGTSTKQDGNDVSTWLDRSGGGNGPEQSGNRPNYVSNSINHNPSVNFNASNSETLRGDGGFNTTGYYLVTKPKENISASTAFRPVIGFETSTSNNLGGLWLGNFTGGVDELITHAANSSSPTNSYRRAVRQSLYSDYNGTNTIVQDQTYLFGIRDNSAGTSTQVYVDGRDFSVLTGGSKVTFTDSYYNIARLGDPNASGYPQHYNGEFAEIISYSGRPTDTEHAKIQSYLAIKYGVTLSNNTDNDGTPGESIGSFTEGDYLNSSSTVIWDYSANSTYHNGVAGIGRDDGSCLEQKQSTSDYADAIVTIGNNAIAASNAANTNAFGTDNSFLIWGNDAGDTDAANVETTDVPADISERMTRVWKVQETGTVGNTSVAFDLTDLGYSTASSDFKLIVSNSSTMASGTTYGGGTFSGNTITFNNIDFSNGDFFTLGTGTSITCGPGGVETDLALWLKANEGTVGNMDGEALTSWADRSGSPVRNGANQTLGGSVPVDVQYTSQWINNNAALEFIDPESTNATYIKTSNGNTVEDDLTMVAVFRTGQTTSSDQNFELAPALVSTGTDATFADYGLGISGGKVIFNAANNSSFTVESPGTYNDHQPYIATGTRVRNGAVELYMNSSNVDSGTSADVALDGSSAFGIGNHADATVAGQFNGYISEVIVFSKALSASERQRVESYLAIKYGITKSASENYLASDGTTEVWDFSENATYNNDIAGIGVDEGACLVQTKSKSENDDAIVTMEVASFSADNSWLVWANDNVALEGTKEEGNTEFNPEEISSRLFREWRVQENGTVGAVSITFDLSQVSGPSGIGTNNLSQLRLMVDNDGDFTSGTSYITPTSTNAAEKTATFTVDFTDGQYYTLGSAEYAALPITLVEFSANLYLRNQVKLDWTTASESNNAFFAIERSTDGRNFEVIGYVEGAGNSNSLLYYDYVDTKPASGFNFYRLKQNDTGGEFEYSKVRSVYIEAANDEIYTLFPNPSIKGEDVYIDYSVSEDKEVNIKILNTAGTLFLNHQEQLSKAGGKLVISSTNLPRGMLLVRITDKSNKYKTLKLVLK</sequence>
<feature type="domain" description="DUF8202" evidence="2">
    <location>
        <begin position="1514"/>
        <end position="1703"/>
    </location>
</feature>
<dbReference type="GO" id="GO:0004553">
    <property type="term" value="F:hydrolase activity, hydrolyzing O-glycosyl compounds"/>
    <property type="evidence" value="ECO:0007669"/>
    <property type="project" value="UniProtKB-ARBA"/>
</dbReference>
<feature type="region of interest" description="Disordered" evidence="1">
    <location>
        <begin position="851"/>
        <end position="880"/>
    </location>
</feature>
<feature type="domain" description="DUF8202" evidence="2">
    <location>
        <begin position="1065"/>
        <end position="1270"/>
    </location>
</feature>
<dbReference type="InterPro" id="IPR058515">
    <property type="entry name" value="DUF8202"/>
</dbReference>
<dbReference type="NCBIfam" id="TIGR04183">
    <property type="entry name" value="Por_Secre_tail"/>
    <property type="match status" value="1"/>
</dbReference>
<dbReference type="Proteomes" id="UP000199437">
    <property type="component" value="Unassembled WGS sequence"/>
</dbReference>
<dbReference type="Gene3D" id="2.60.120.200">
    <property type="match status" value="1"/>
</dbReference>
<feature type="compositionally biased region" description="Polar residues" evidence="1">
    <location>
        <begin position="868"/>
        <end position="880"/>
    </location>
</feature>
<dbReference type="GO" id="GO:0005975">
    <property type="term" value="P:carbohydrate metabolic process"/>
    <property type="evidence" value="ECO:0007669"/>
    <property type="project" value="UniProtKB-ARBA"/>
</dbReference>
<organism evidence="3 4">
    <name type="scientific">Roseivirga pacifica</name>
    <dbReference type="NCBI Taxonomy" id="1267423"/>
    <lineage>
        <taxon>Bacteria</taxon>
        <taxon>Pseudomonadati</taxon>
        <taxon>Bacteroidota</taxon>
        <taxon>Cytophagia</taxon>
        <taxon>Cytophagales</taxon>
        <taxon>Roseivirgaceae</taxon>
        <taxon>Roseivirga</taxon>
    </lineage>
</organism>
<evidence type="ECO:0000256" key="1">
    <source>
        <dbReference type="SAM" id="MobiDB-lite"/>
    </source>
</evidence>
<keyword evidence="4" id="KW-1185">Reference proteome</keyword>
<name>A0A1I0N1P2_9BACT</name>
<evidence type="ECO:0000313" key="4">
    <source>
        <dbReference type="Proteomes" id="UP000199437"/>
    </source>
</evidence>